<protein>
    <submittedName>
        <fullName evidence="2">Uncharacterized protein</fullName>
    </submittedName>
</protein>
<evidence type="ECO:0000256" key="1">
    <source>
        <dbReference type="SAM" id="MobiDB-lite"/>
    </source>
</evidence>
<name>L8WU63_THACA</name>
<comment type="caution">
    <text evidence="2">The sequence shown here is derived from an EMBL/GenBank/DDBJ whole genome shotgun (WGS) entry which is preliminary data.</text>
</comment>
<evidence type="ECO:0000313" key="2">
    <source>
        <dbReference type="EMBL" id="ELU41691.1"/>
    </source>
</evidence>
<sequence>MKSKSKMKTRKRGRGLGDMGVMYVLPGGDDPPGEEQELKLWAMVFLKQYCSYSTKPPISPKGSLSFRDLQGPLQRLRAKSPN</sequence>
<dbReference type="Proteomes" id="UP000011668">
    <property type="component" value="Unassembled WGS sequence"/>
</dbReference>
<dbReference type="HOGENOM" id="CLU_2559871_0_0_1"/>
<evidence type="ECO:0000313" key="3">
    <source>
        <dbReference type="Proteomes" id="UP000011668"/>
    </source>
</evidence>
<gene>
    <name evidence="2" type="ORF">AG1IA_04283</name>
</gene>
<accession>L8WU63</accession>
<keyword evidence="3" id="KW-1185">Reference proteome</keyword>
<feature type="region of interest" description="Disordered" evidence="1">
    <location>
        <begin position="55"/>
        <end position="82"/>
    </location>
</feature>
<proteinExistence type="predicted"/>
<dbReference type="EMBL" id="AFRT01001004">
    <property type="protein sequence ID" value="ELU41691.1"/>
    <property type="molecule type" value="Genomic_DNA"/>
</dbReference>
<reference evidence="2 3" key="1">
    <citation type="journal article" date="2013" name="Nat. Commun.">
        <title>The evolution and pathogenic mechanisms of the rice sheath blight pathogen.</title>
        <authorList>
            <person name="Zheng A."/>
            <person name="Lin R."/>
            <person name="Xu L."/>
            <person name="Qin P."/>
            <person name="Tang C."/>
            <person name="Ai P."/>
            <person name="Zhang D."/>
            <person name="Liu Y."/>
            <person name="Sun Z."/>
            <person name="Feng H."/>
            <person name="Wang Y."/>
            <person name="Chen Y."/>
            <person name="Liang X."/>
            <person name="Fu R."/>
            <person name="Li Q."/>
            <person name="Zhang J."/>
            <person name="Yu X."/>
            <person name="Xie Z."/>
            <person name="Ding L."/>
            <person name="Guan P."/>
            <person name="Tang J."/>
            <person name="Liang Y."/>
            <person name="Wang S."/>
            <person name="Deng Q."/>
            <person name="Li S."/>
            <person name="Zhu J."/>
            <person name="Wang L."/>
            <person name="Liu H."/>
            <person name="Li P."/>
        </authorList>
    </citation>
    <scope>NUCLEOTIDE SEQUENCE [LARGE SCALE GENOMIC DNA]</scope>
    <source>
        <strain evidence="3">AG-1 IA</strain>
    </source>
</reference>
<feature type="compositionally biased region" description="Basic residues" evidence="1">
    <location>
        <begin position="1"/>
        <end position="14"/>
    </location>
</feature>
<organism evidence="2 3">
    <name type="scientific">Thanatephorus cucumeris (strain AG1-IA)</name>
    <name type="common">Rice sheath blight fungus</name>
    <name type="synonym">Rhizoctonia solani</name>
    <dbReference type="NCBI Taxonomy" id="983506"/>
    <lineage>
        <taxon>Eukaryota</taxon>
        <taxon>Fungi</taxon>
        <taxon>Dikarya</taxon>
        <taxon>Basidiomycota</taxon>
        <taxon>Agaricomycotina</taxon>
        <taxon>Agaricomycetes</taxon>
        <taxon>Cantharellales</taxon>
        <taxon>Ceratobasidiaceae</taxon>
        <taxon>Rhizoctonia</taxon>
        <taxon>Rhizoctonia solani AG-1</taxon>
    </lineage>
</organism>
<dbReference type="AlphaFoldDB" id="L8WU63"/>
<feature type="region of interest" description="Disordered" evidence="1">
    <location>
        <begin position="1"/>
        <end position="21"/>
    </location>
</feature>